<dbReference type="PANTHER" id="PTHR30027">
    <property type="entry name" value="RIBOSOMAL RNA SMALL SUBUNIT METHYLTRANSFERASE E"/>
    <property type="match status" value="1"/>
</dbReference>
<organism evidence="15 16">
    <name type="scientific">Undibacterium luofuense</name>
    <dbReference type="NCBI Taxonomy" id="2828733"/>
    <lineage>
        <taxon>Bacteria</taxon>
        <taxon>Pseudomonadati</taxon>
        <taxon>Pseudomonadota</taxon>
        <taxon>Betaproteobacteria</taxon>
        <taxon>Burkholderiales</taxon>
        <taxon>Oxalobacteraceae</taxon>
        <taxon>Undibacterium</taxon>
    </lineage>
</organism>
<evidence type="ECO:0000256" key="6">
    <source>
        <dbReference type="ARBA" id="ARBA00022552"/>
    </source>
</evidence>
<comment type="function">
    <text evidence="10 12">Specifically methylates the N3 position of the uracil ring of uridine 1498 (m3U1498) in 16S rRNA. Acts on the fully assembled 30S ribosomal subunit.</text>
</comment>
<keyword evidence="5 12" id="KW-0963">Cytoplasm</keyword>
<evidence type="ECO:0000256" key="5">
    <source>
        <dbReference type="ARBA" id="ARBA00022490"/>
    </source>
</evidence>
<dbReference type="InterPro" id="IPR015947">
    <property type="entry name" value="PUA-like_sf"/>
</dbReference>
<comment type="catalytic activity">
    <reaction evidence="11 12">
        <text>uridine(1498) in 16S rRNA + S-adenosyl-L-methionine = N(3)-methyluridine(1498) in 16S rRNA + S-adenosyl-L-homocysteine + H(+)</text>
        <dbReference type="Rhea" id="RHEA:42920"/>
        <dbReference type="Rhea" id="RHEA-COMP:10283"/>
        <dbReference type="Rhea" id="RHEA-COMP:10284"/>
        <dbReference type="ChEBI" id="CHEBI:15378"/>
        <dbReference type="ChEBI" id="CHEBI:57856"/>
        <dbReference type="ChEBI" id="CHEBI:59789"/>
        <dbReference type="ChEBI" id="CHEBI:65315"/>
        <dbReference type="ChEBI" id="CHEBI:74502"/>
        <dbReference type="EC" id="2.1.1.193"/>
    </reaction>
</comment>
<keyword evidence="8 12" id="KW-0808">Transferase</keyword>
<dbReference type="Gene3D" id="2.40.240.20">
    <property type="entry name" value="Hypothetical PUA domain-like, domain 1"/>
    <property type="match status" value="1"/>
</dbReference>
<keyword evidence="7 12" id="KW-0489">Methyltransferase</keyword>
<dbReference type="InterPro" id="IPR029026">
    <property type="entry name" value="tRNA_m1G_MTases_N"/>
</dbReference>
<sequence>MPRFYISPESATLDVGVALDLPATIAHHVAVIRLKAGDTIQLFNGLGGAYIATLTEIGKKHASAEVKLFIPEETELPYALNLVQGLPEGSKMDWIIEKAMELGVTSIQPVAAQRSVVKLSADRADKKMAHWQGIITAAAEQCGRNRLAQLHAPVSLNSWLAQQDMHKRIMLSPRAETSLADWARHHPPQAISLLIGPEGGLSPDEEQAAVRHGVLCLSIGPRVLRTETAGLASIALLNGIWGGM</sequence>
<dbReference type="PIRSF" id="PIRSF015601">
    <property type="entry name" value="MTase_slr0722"/>
    <property type="match status" value="1"/>
</dbReference>
<dbReference type="InterPro" id="IPR046887">
    <property type="entry name" value="RsmE_PUA-like"/>
</dbReference>
<comment type="caution">
    <text evidence="15">The sequence shown here is derived from an EMBL/GenBank/DDBJ whole genome shotgun (WGS) entry which is preliminary data.</text>
</comment>
<evidence type="ECO:0000256" key="4">
    <source>
        <dbReference type="ARBA" id="ARBA00013673"/>
    </source>
</evidence>
<dbReference type="GO" id="GO:0070042">
    <property type="term" value="F:rRNA (uridine-N3-)-methyltransferase activity"/>
    <property type="evidence" value="ECO:0007669"/>
    <property type="project" value="TreeGrafter"/>
</dbReference>
<gene>
    <name evidence="15" type="ORF">KDM89_12145</name>
</gene>
<name>A0A941DLB5_9BURK</name>
<evidence type="ECO:0000313" key="15">
    <source>
        <dbReference type="EMBL" id="MBR7782898.1"/>
    </source>
</evidence>
<dbReference type="SUPFAM" id="SSF75217">
    <property type="entry name" value="alpha/beta knot"/>
    <property type="match status" value="1"/>
</dbReference>
<evidence type="ECO:0000256" key="8">
    <source>
        <dbReference type="ARBA" id="ARBA00022679"/>
    </source>
</evidence>
<protein>
    <recommendedName>
        <fullName evidence="4 12">Ribosomal RNA small subunit methyltransferase E</fullName>
        <ecNumber evidence="3 12">2.1.1.193</ecNumber>
    </recommendedName>
</protein>
<dbReference type="GO" id="GO:0070475">
    <property type="term" value="P:rRNA base methylation"/>
    <property type="evidence" value="ECO:0007669"/>
    <property type="project" value="TreeGrafter"/>
</dbReference>
<dbReference type="Gene3D" id="3.40.1280.10">
    <property type="match status" value="1"/>
</dbReference>
<dbReference type="AlphaFoldDB" id="A0A941DLB5"/>
<evidence type="ECO:0000259" key="13">
    <source>
        <dbReference type="Pfam" id="PF04452"/>
    </source>
</evidence>
<accession>A0A941DLB5</accession>
<dbReference type="RefSeq" id="WP_212688196.1">
    <property type="nucleotide sequence ID" value="NZ_JAGSPN010000008.1"/>
</dbReference>
<comment type="subcellular location">
    <subcellularLocation>
        <location evidence="1 12">Cytoplasm</location>
    </subcellularLocation>
</comment>
<keyword evidence="9 12" id="KW-0949">S-adenosyl-L-methionine</keyword>
<dbReference type="Proteomes" id="UP000680067">
    <property type="component" value="Unassembled WGS sequence"/>
</dbReference>
<evidence type="ECO:0000313" key="16">
    <source>
        <dbReference type="Proteomes" id="UP000680067"/>
    </source>
</evidence>
<dbReference type="Pfam" id="PF04452">
    <property type="entry name" value="Methyltrans_RNA"/>
    <property type="match status" value="1"/>
</dbReference>
<dbReference type="EMBL" id="JAGSPN010000008">
    <property type="protein sequence ID" value="MBR7782898.1"/>
    <property type="molecule type" value="Genomic_DNA"/>
</dbReference>
<dbReference type="NCBIfam" id="NF008692">
    <property type="entry name" value="PRK11713.1-5"/>
    <property type="match status" value="1"/>
</dbReference>
<dbReference type="PANTHER" id="PTHR30027:SF3">
    <property type="entry name" value="16S RRNA (URACIL(1498)-N(3))-METHYLTRANSFERASE"/>
    <property type="match status" value="1"/>
</dbReference>
<evidence type="ECO:0000256" key="3">
    <source>
        <dbReference type="ARBA" id="ARBA00012328"/>
    </source>
</evidence>
<evidence type="ECO:0000256" key="1">
    <source>
        <dbReference type="ARBA" id="ARBA00004496"/>
    </source>
</evidence>
<reference evidence="15" key="1">
    <citation type="submission" date="2021-04" db="EMBL/GenBank/DDBJ databases">
        <title>novel species isolated from subtropical streams in China.</title>
        <authorList>
            <person name="Lu H."/>
        </authorList>
    </citation>
    <scope>NUCLEOTIDE SEQUENCE</scope>
    <source>
        <strain evidence="15">LFS511W</strain>
    </source>
</reference>
<dbReference type="EC" id="2.1.1.193" evidence="3 12"/>
<evidence type="ECO:0000256" key="7">
    <source>
        <dbReference type="ARBA" id="ARBA00022603"/>
    </source>
</evidence>
<dbReference type="GO" id="GO:0005737">
    <property type="term" value="C:cytoplasm"/>
    <property type="evidence" value="ECO:0007669"/>
    <property type="project" value="UniProtKB-SubCell"/>
</dbReference>
<evidence type="ECO:0000259" key="14">
    <source>
        <dbReference type="Pfam" id="PF20260"/>
    </source>
</evidence>
<dbReference type="SUPFAM" id="SSF88697">
    <property type="entry name" value="PUA domain-like"/>
    <property type="match status" value="1"/>
</dbReference>
<proteinExistence type="inferred from homology"/>
<evidence type="ECO:0000256" key="9">
    <source>
        <dbReference type="ARBA" id="ARBA00022691"/>
    </source>
</evidence>
<dbReference type="InterPro" id="IPR006700">
    <property type="entry name" value="RsmE"/>
</dbReference>
<dbReference type="InterPro" id="IPR046886">
    <property type="entry name" value="RsmE_MTase_dom"/>
</dbReference>
<keyword evidence="6 12" id="KW-0698">rRNA processing</keyword>
<evidence type="ECO:0000256" key="11">
    <source>
        <dbReference type="ARBA" id="ARBA00047944"/>
    </source>
</evidence>
<feature type="domain" description="Ribosomal RNA small subunit methyltransferase E PUA-like" evidence="14">
    <location>
        <begin position="24"/>
        <end position="66"/>
    </location>
</feature>
<dbReference type="Pfam" id="PF20260">
    <property type="entry name" value="PUA_4"/>
    <property type="match status" value="1"/>
</dbReference>
<feature type="domain" description="Ribosomal RNA small subunit methyltransferase E methyltransferase" evidence="13">
    <location>
        <begin position="75"/>
        <end position="237"/>
    </location>
</feature>
<dbReference type="NCBIfam" id="TIGR00046">
    <property type="entry name" value="RsmE family RNA methyltransferase"/>
    <property type="match status" value="1"/>
</dbReference>
<comment type="similarity">
    <text evidence="2 12">Belongs to the RNA methyltransferase RsmE family.</text>
</comment>
<evidence type="ECO:0000256" key="2">
    <source>
        <dbReference type="ARBA" id="ARBA00005528"/>
    </source>
</evidence>
<keyword evidence="16" id="KW-1185">Reference proteome</keyword>
<evidence type="ECO:0000256" key="12">
    <source>
        <dbReference type="PIRNR" id="PIRNR015601"/>
    </source>
</evidence>
<evidence type="ECO:0000256" key="10">
    <source>
        <dbReference type="ARBA" id="ARBA00025699"/>
    </source>
</evidence>
<dbReference type="InterPro" id="IPR029028">
    <property type="entry name" value="Alpha/beta_knot_MTases"/>
</dbReference>
<dbReference type="CDD" id="cd18084">
    <property type="entry name" value="RsmE-like"/>
    <property type="match status" value="1"/>
</dbReference>